<feature type="modified residue" description="4-aspartylphosphate" evidence="2">
    <location>
        <position position="57"/>
    </location>
</feature>
<dbReference type="PROSITE" id="PS50110">
    <property type="entry name" value="RESPONSE_REGULATORY"/>
    <property type="match status" value="1"/>
</dbReference>
<keyword evidence="5" id="KW-1185">Reference proteome</keyword>
<sequence length="129" mass="13973">MSDAKVLLLVEDEPLILWTLQEMLEFCGYVVIAATCGLDAVTILDSRHPEIAGVVTDVRLGVGPNGWEVSWRARELQPDIPVVYVSGDSAAEWPLYGVPKSTMVPKPYGTPQMLTAISSVLIGAPIRPL</sequence>
<dbReference type="OrthoDB" id="7210814at2"/>
<dbReference type="RefSeq" id="WP_021691698.1">
    <property type="nucleotide sequence ID" value="NZ_BASZ01000012.1"/>
</dbReference>
<feature type="domain" description="Response regulatory" evidence="3">
    <location>
        <begin position="6"/>
        <end position="121"/>
    </location>
</feature>
<dbReference type="InterPro" id="IPR050595">
    <property type="entry name" value="Bact_response_regulator"/>
</dbReference>
<dbReference type="AlphaFoldDB" id="U2YPN6"/>
<dbReference type="InterPro" id="IPR011006">
    <property type="entry name" value="CheY-like_superfamily"/>
</dbReference>
<gene>
    <name evidence="4" type="ORF">NT2_12_01390</name>
</gene>
<dbReference type="SMART" id="SM00448">
    <property type="entry name" value="REC"/>
    <property type="match status" value="1"/>
</dbReference>
<dbReference type="SUPFAM" id="SSF52172">
    <property type="entry name" value="CheY-like"/>
    <property type="match status" value="1"/>
</dbReference>
<evidence type="ECO:0000313" key="5">
    <source>
        <dbReference type="Proteomes" id="UP000016568"/>
    </source>
</evidence>
<evidence type="ECO:0000259" key="3">
    <source>
        <dbReference type="PROSITE" id="PS50110"/>
    </source>
</evidence>
<keyword evidence="1 2" id="KW-0597">Phosphoprotein</keyword>
<evidence type="ECO:0000256" key="2">
    <source>
        <dbReference type="PROSITE-ProRule" id="PRU00169"/>
    </source>
</evidence>
<dbReference type="PANTHER" id="PTHR44591">
    <property type="entry name" value="STRESS RESPONSE REGULATOR PROTEIN 1"/>
    <property type="match status" value="1"/>
</dbReference>
<comment type="caution">
    <text evidence="4">The sequence shown here is derived from an EMBL/GenBank/DDBJ whole genome shotgun (WGS) entry which is preliminary data.</text>
</comment>
<dbReference type="PANTHER" id="PTHR44591:SF3">
    <property type="entry name" value="RESPONSE REGULATORY DOMAIN-CONTAINING PROTEIN"/>
    <property type="match status" value="1"/>
</dbReference>
<proteinExistence type="predicted"/>
<dbReference type="eggNOG" id="COG0784">
    <property type="taxonomic scope" value="Bacteria"/>
</dbReference>
<dbReference type="InterPro" id="IPR001789">
    <property type="entry name" value="Sig_transdc_resp-reg_receiver"/>
</dbReference>
<name>U2YPN6_9SPHN</name>
<organism evidence="4 5">
    <name type="scientific">Caenibius tardaugens NBRC 16725</name>
    <dbReference type="NCBI Taxonomy" id="1219035"/>
    <lineage>
        <taxon>Bacteria</taxon>
        <taxon>Pseudomonadati</taxon>
        <taxon>Pseudomonadota</taxon>
        <taxon>Alphaproteobacteria</taxon>
        <taxon>Sphingomonadales</taxon>
        <taxon>Erythrobacteraceae</taxon>
        <taxon>Caenibius</taxon>
    </lineage>
</organism>
<dbReference type="Pfam" id="PF00072">
    <property type="entry name" value="Response_reg"/>
    <property type="match status" value="1"/>
</dbReference>
<dbReference type="KEGG" id="ntd:EGO55_10465"/>
<dbReference type="EMBL" id="BASZ01000012">
    <property type="protein sequence ID" value="GAD50880.1"/>
    <property type="molecule type" value="Genomic_DNA"/>
</dbReference>
<dbReference type="GO" id="GO:0000160">
    <property type="term" value="P:phosphorelay signal transduction system"/>
    <property type="evidence" value="ECO:0007669"/>
    <property type="project" value="InterPro"/>
</dbReference>
<evidence type="ECO:0000313" key="4">
    <source>
        <dbReference type="EMBL" id="GAD50880.1"/>
    </source>
</evidence>
<reference evidence="4 5" key="1">
    <citation type="submission" date="2013-09" db="EMBL/GenBank/DDBJ databases">
        <title>Whole genome shotgun sequence of Novosphingobium tardaugens NBRC 16725.</title>
        <authorList>
            <person name="Isaki S."/>
            <person name="Hosoyama A."/>
            <person name="Tsuchikane K."/>
            <person name="Katsumata H."/>
            <person name="Ando Y."/>
            <person name="Yamazaki S."/>
            <person name="Fujita N."/>
        </authorList>
    </citation>
    <scope>NUCLEOTIDE SEQUENCE [LARGE SCALE GENOMIC DNA]</scope>
    <source>
        <strain evidence="4 5">NBRC 16725</strain>
    </source>
</reference>
<dbReference type="Proteomes" id="UP000016568">
    <property type="component" value="Unassembled WGS sequence"/>
</dbReference>
<dbReference type="Gene3D" id="3.40.50.2300">
    <property type="match status" value="1"/>
</dbReference>
<protein>
    <recommendedName>
        <fullName evidence="3">Response regulatory domain-containing protein</fullName>
    </recommendedName>
</protein>
<evidence type="ECO:0000256" key="1">
    <source>
        <dbReference type="ARBA" id="ARBA00022553"/>
    </source>
</evidence>
<accession>U2YPN6</accession>